<gene>
    <name evidence="3" type="ORF">HELGO_WM27549</name>
</gene>
<dbReference type="PROSITE" id="PS51257">
    <property type="entry name" value="PROKAR_LIPOPROTEIN"/>
    <property type="match status" value="1"/>
</dbReference>
<protein>
    <recommendedName>
        <fullName evidence="4">Lipoprotein</fullName>
    </recommendedName>
</protein>
<feature type="region of interest" description="Disordered" evidence="1">
    <location>
        <begin position="21"/>
        <end position="47"/>
    </location>
</feature>
<proteinExistence type="predicted"/>
<evidence type="ECO:0000256" key="2">
    <source>
        <dbReference type="SAM" id="SignalP"/>
    </source>
</evidence>
<dbReference type="EMBL" id="CACVAT010000653">
    <property type="protein sequence ID" value="CAA6830929.1"/>
    <property type="molecule type" value="Genomic_DNA"/>
</dbReference>
<feature type="chain" id="PRO_5028055867" description="Lipoprotein" evidence="2">
    <location>
        <begin position="20"/>
        <end position="359"/>
    </location>
</feature>
<organism evidence="3">
    <name type="scientific">uncultured Thiotrichaceae bacterium</name>
    <dbReference type="NCBI Taxonomy" id="298394"/>
    <lineage>
        <taxon>Bacteria</taxon>
        <taxon>Pseudomonadati</taxon>
        <taxon>Pseudomonadota</taxon>
        <taxon>Gammaproteobacteria</taxon>
        <taxon>Thiotrichales</taxon>
        <taxon>Thiotrichaceae</taxon>
        <taxon>environmental samples</taxon>
    </lineage>
</organism>
<sequence>MYKTLLPLFLSMVLLSACGGSSDSGSTTTGGTDTGTDTTDTTVVDTGTPADVENFVPADGIASYTGDNQLADLNTGNSRDFLGLLFSPGLQAPGTSLRSETPAIGIQLAGDDFLRSQETLLRDLKQKALVQHQYSQRSVDVSDSDSCGGTGGYVHLSGELYESVGKGKLKLEYVNCQSGGYVLNGDAYLLIYAIHGSFNEFSSSTLSYNGLQADLLSSDETLSIVGTVDEVVDFDTGSVRVTSKLHREFANTGQQSLTDVIRLSQGVDGAVEMTGNLYEGFFGRVQVTTLQRLIYNDVGSPIAGYILLTGLDNSKIAVTALGEQYNTSTGLNEIMLQVDVDADGDGYYENVSQIDAGGL</sequence>
<evidence type="ECO:0000256" key="1">
    <source>
        <dbReference type="SAM" id="MobiDB-lite"/>
    </source>
</evidence>
<name>A0A6S6UFN8_9GAMM</name>
<feature type="signal peptide" evidence="2">
    <location>
        <begin position="1"/>
        <end position="19"/>
    </location>
</feature>
<keyword evidence="2" id="KW-0732">Signal</keyword>
<accession>A0A6S6UFN8</accession>
<dbReference type="AlphaFoldDB" id="A0A6S6UFN8"/>
<evidence type="ECO:0000313" key="3">
    <source>
        <dbReference type="EMBL" id="CAA6830929.1"/>
    </source>
</evidence>
<reference evidence="3" key="1">
    <citation type="submission" date="2020-01" db="EMBL/GenBank/DDBJ databases">
        <authorList>
            <person name="Meier V. D."/>
            <person name="Meier V D."/>
        </authorList>
    </citation>
    <scope>NUCLEOTIDE SEQUENCE</scope>
    <source>
        <strain evidence="3">HLG_WM_MAG_09</strain>
    </source>
</reference>
<evidence type="ECO:0008006" key="4">
    <source>
        <dbReference type="Google" id="ProtNLM"/>
    </source>
</evidence>